<sequence length="203" mass="21186">MSETTLVVGPAGLWDAEALGDVAAATFPLACPPGTAPDDIEAFLAAMLSAERFGEYLGDPDRIVLRAAEDGEIVGYAMLHVGTPEDPAIAEAVGLSPAVELSKLYVLPGRHGSGVAAALMRSALEHAAAAGGAGIWLGVNQHNTRAQRFYTRSGFERCGTKTFRVGAELHDDFIMRLRFRSPGPPGPAPRPGSRRAPGGSPGR</sequence>
<evidence type="ECO:0000313" key="6">
    <source>
        <dbReference type="Proteomes" id="UP001595696"/>
    </source>
</evidence>
<proteinExistence type="predicted"/>
<feature type="compositionally biased region" description="Low complexity" evidence="3">
    <location>
        <begin position="194"/>
        <end position="203"/>
    </location>
</feature>
<gene>
    <name evidence="5" type="ORF">ACFO0B_09020</name>
</gene>
<protein>
    <submittedName>
        <fullName evidence="5">GNAT family N-acetyltransferase</fullName>
        <ecNumber evidence="5">2.3.-.-</ecNumber>
    </submittedName>
</protein>
<dbReference type="PANTHER" id="PTHR43877">
    <property type="entry name" value="AMINOALKYLPHOSPHONATE N-ACETYLTRANSFERASE-RELATED-RELATED"/>
    <property type="match status" value="1"/>
</dbReference>
<evidence type="ECO:0000256" key="2">
    <source>
        <dbReference type="ARBA" id="ARBA00023315"/>
    </source>
</evidence>
<evidence type="ECO:0000256" key="3">
    <source>
        <dbReference type="SAM" id="MobiDB-lite"/>
    </source>
</evidence>
<dbReference type="InterPro" id="IPR050832">
    <property type="entry name" value="Bact_Acetyltransf"/>
</dbReference>
<reference evidence="6" key="1">
    <citation type="journal article" date="2019" name="Int. J. Syst. Evol. Microbiol.">
        <title>The Global Catalogue of Microorganisms (GCM) 10K type strain sequencing project: providing services to taxonomists for standard genome sequencing and annotation.</title>
        <authorList>
            <consortium name="The Broad Institute Genomics Platform"/>
            <consortium name="The Broad Institute Genome Sequencing Center for Infectious Disease"/>
            <person name="Wu L."/>
            <person name="Ma J."/>
        </authorList>
    </citation>
    <scope>NUCLEOTIDE SEQUENCE [LARGE SCALE GENOMIC DNA]</scope>
    <source>
        <strain evidence="6">CGMCC 4.7330</strain>
    </source>
</reference>
<organism evidence="5 6">
    <name type="scientific">Nocardia jiangsuensis</name>
    <dbReference type="NCBI Taxonomy" id="1691563"/>
    <lineage>
        <taxon>Bacteria</taxon>
        <taxon>Bacillati</taxon>
        <taxon>Actinomycetota</taxon>
        <taxon>Actinomycetes</taxon>
        <taxon>Mycobacteriales</taxon>
        <taxon>Nocardiaceae</taxon>
        <taxon>Nocardia</taxon>
    </lineage>
</organism>
<keyword evidence="1 5" id="KW-0808">Transferase</keyword>
<dbReference type="SUPFAM" id="SSF55729">
    <property type="entry name" value="Acyl-CoA N-acyltransferases (Nat)"/>
    <property type="match status" value="1"/>
</dbReference>
<accession>A0ABV8DPW0</accession>
<comment type="caution">
    <text evidence="5">The sequence shown here is derived from an EMBL/GenBank/DDBJ whole genome shotgun (WGS) entry which is preliminary data.</text>
</comment>
<dbReference type="InterPro" id="IPR016181">
    <property type="entry name" value="Acyl_CoA_acyltransferase"/>
</dbReference>
<keyword evidence="6" id="KW-1185">Reference proteome</keyword>
<evidence type="ECO:0000313" key="5">
    <source>
        <dbReference type="EMBL" id="MFC3962130.1"/>
    </source>
</evidence>
<dbReference type="EC" id="2.3.-.-" evidence="5"/>
<name>A0ABV8DPW0_9NOCA</name>
<feature type="domain" description="N-acetyltransferase" evidence="4">
    <location>
        <begin position="6"/>
        <end position="180"/>
    </location>
</feature>
<dbReference type="CDD" id="cd04301">
    <property type="entry name" value="NAT_SF"/>
    <property type="match status" value="1"/>
</dbReference>
<evidence type="ECO:0000259" key="4">
    <source>
        <dbReference type="PROSITE" id="PS51186"/>
    </source>
</evidence>
<dbReference type="InterPro" id="IPR000182">
    <property type="entry name" value="GNAT_dom"/>
</dbReference>
<dbReference type="EMBL" id="JBHSAX010000007">
    <property type="protein sequence ID" value="MFC3962130.1"/>
    <property type="molecule type" value="Genomic_DNA"/>
</dbReference>
<dbReference type="Proteomes" id="UP001595696">
    <property type="component" value="Unassembled WGS sequence"/>
</dbReference>
<dbReference type="Gene3D" id="3.40.630.30">
    <property type="match status" value="1"/>
</dbReference>
<dbReference type="RefSeq" id="WP_378611866.1">
    <property type="nucleotide sequence ID" value="NZ_JBHSAX010000007.1"/>
</dbReference>
<evidence type="ECO:0000256" key="1">
    <source>
        <dbReference type="ARBA" id="ARBA00022679"/>
    </source>
</evidence>
<dbReference type="Pfam" id="PF00583">
    <property type="entry name" value="Acetyltransf_1"/>
    <property type="match status" value="1"/>
</dbReference>
<feature type="region of interest" description="Disordered" evidence="3">
    <location>
        <begin position="178"/>
        <end position="203"/>
    </location>
</feature>
<keyword evidence="2 5" id="KW-0012">Acyltransferase</keyword>
<dbReference type="GO" id="GO:0016746">
    <property type="term" value="F:acyltransferase activity"/>
    <property type="evidence" value="ECO:0007669"/>
    <property type="project" value="UniProtKB-KW"/>
</dbReference>
<dbReference type="PROSITE" id="PS51186">
    <property type="entry name" value="GNAT"/>
    <property type="match status" value="1"/>
</dbReference>